<keyword evidence="2" id="KW-1185">Reference proteome</keyword>
<sequence length="77" mass="8594">MSFTGDSNNLSFNLEVASPIDTPHPRTDIFLYLPCNANYSIKTVGLEYWYNTTKFNVGEFEGPITITLNSTTVVSKP</sequence>
<reference evidence="1 2" key="1">
    <citation type="journal article" date="2012" name="J. Bacteriol.">
        <title>Complete genome sequence of a thermophilic methanogen, Methanocella conradii HZ254, isolated from Chinese rice field soil.</title>
        <authorList>
            <person name="Lu Z."/>
            <person name="Lu Y."/>
        </authorList>
    </citation>
    <scope>NUCLEOTIDE SEQUENCE [LARGE SCALE GENOMIC DNA]</scope>
    <source>
        <strain evidence="2">DSM 24694 / JCM 17849 / CGMCC 1.5162 / HZ254</strain>
    </source>
</reference>
<dbReference type="EMBL" id="CP003243">
    <property type="protein sequence ID" value="AFD00912.1"/>
    <property type="molecule type" value="Genomic_DNA"/>
</dbReference>
<accession>H8I9V2</accession>
<protein>
    <submittedName>
        <fullName evidence="1">Uncharacterized protein</fullName>
    </submittedName>
</protein>
<evidence type="ECO:0000313" key="1">
    <source>
        <dbReference type="EMBL" id="AFD00912.1"/>
    </source>
</evidence>
<dbReference type="HOGENOM" id="CLU_2629712_0_0_2"/>
<dbReference type="KEGG" id="mez:Mtc_2175"/>
<evidence type="ECO:0000313" key="2">
    <source>
        <dbReference type="Proteomes" id="UP000005233"/>
    </source>
</evidence>
<dbReference type="Proteomes" id="UP000005233">
    <property type="component" value="Chromosome"/>
</dbReference>
<gene>
    <name evidence="1" type="ordered locus">Mtc_2175</name>
</gene>
<name>H8I9V2_METCZ</name>
<dbReference type="AlphaFoldDB" id="H8I9V2"/>
<proteinExistence type="predicted"/>
<organism evidence="1 2">
    <name type="scientific">Methanocella conradii (strain DSM 24694 / JCM 17849 / CGMCC 1.5162 / HZ254)</name>
    <dbReference type="NCBI Taxonomy" id="1041930"/>
    <lineage>
        <taxon>Archaea</taxon>
        <taxon>Methanobacteriati</taxon>
        <taxon>Methanobacteriota</taxon>
        <taxon>Stenosarchaea group</taxon>
        <taxon>Methanomicrobia</taxon>
        <taxon>Methanocellales</taxon>
        <taxon>Methanocellaceae</taxon>
        <taxon>Methanocella</taxon>
    </lineage>
</organism>